<feature type="compositionally biased region" description="Basic and acidic residues" evidence="1">
    <location>
        <begin position="1"/>
        <end position="16"/>
    </location>
</feature>
<dbReference type="GO" id="GO:0016593">
    <property type="term" value="C:Cdc73/Paf1 complex"/>
    <property type="evidence" value="ECO:0007669"/>
    <property type="project" value="InterPro"/>
</dbReference>
<dbReference type="Pfam" id="PF04004">
    <property type="entry name" value="Leo1"/>
    <property type="match status" value="1"/>
</dbReference>
<accession>A0A1E4TIY6</accession>
<evidence type="ECO:0008006" key="4">
    <source>
        <dbReference type="Google" id="ProtNLM"/>
    </source>
</evidence>
<feature type="compositionally biased region" description="Acidic residues" evidence="1">
    <location>
        <begin position="314"/>
        <end position="333"/>
    </location>
</feature>
<organism evidence="2 3">
    <name type="scientific">Tortispora caseinolytica NRRL Y-17796</name>
    <dbReference type="NCBI Taxonomy" id="767744"/>
    <lineage>
        <taxon>Eukaryota</taxon>
        <taxon>Fungi</taxon>
        <taxon>Dikarya</taxon>
        <taxon>Ascomycota</taxon>
        <taxon>Saccharomycotina</taxon>
        <taxon>Trigonopsidomycetes</taxon>
        <taxon>Trigonopsidales</taxon>
        <taxon>Trigonopsidaceae</taxon>
        <taxon>Tortispora</taxon>
    </lineage>
</organism>
<dbReference type="PANTHER" id="PTHR23146:SF0">
    <property type="entry name" value="RNA POLYMERASE-ASSOCIATED PROTEIN LEO1"/>
    <property type="match status" value="1"/>
</dbReference>
<sequence>MEEKADEAIEELRDTIVDPVDEPESAPGSPGLQAADADEDMDLFGAQSDEEQIEAQTGGSPEDIFGAISDDEQAIQQDEEPMDVTMEVKLPKYDNAVGDFKETYTVRVPAFLSVQPQIYDEEKHLGMDEFGSSSGKELLAQVRHRVENTIRWRRTADSQVQSNARIVRWSDGSQSLQVGQEFYDITVSSSLDNVVAVARDKQGVLDAVATVKDSLVIVPTSTASHTHKLLVQAVQQRQLREKSATVGSFATTVDPELAQREIEKLEMHKLRARRKLEAKRRKEEESQSDFYSASRGEASTTAQRYETDDFVVSSEEESEEDGDDLDAVDEEAEEQRRAERLQQVKRKGEQMYRKAADDEDDENNEEEDEEEEAAGTSGSETAADTDATESNQGSPKESADGPETAESAQGNSTAASRRRRLVVDDDDDEE</sequence>
<feature type="compositionally biased region" description="Basic and acidic residues" evidence="1">
    <location>
        <begin position="334"/>
        <end position="356"/>
    </location>
</feature>
<feature type="region of interest" description="Disordered" evidence="1">
    <location>
        <begin position="274"/>
        <end position="430"/>
    </location>
</feature>
<dbReference type="GO" id="GO:0006368">
    <property type="term" value="P:transcription elongation by RNA polymerase II"/>
    <property type="evidence" value="ECO:0007669"/>
    <property type="project" value="InterPro"/>
</dbReference>
<dbReference type="PANTHER" id="PTHR23146">
    <property type="entry name" value="LEO1 PROTEIN"/>
    <property type="match status" value="1"/>
</dbReference>
<reference evidence="3" key="1">
    <citation type="submission" date="2016-02" db="EMBL/GenBank/DDBJ databases">
        <title>Comparative genomics of biotechnologically important yeasts.</title>
        <authorList>
            <consortium name="DOE Joint Genome Institute"/>
            <person name="Riley R."/>
            <person name="Haridas S."/>
            <person name="Wolfe K.H."/>
            <person name="Lopes M.R."/>
            <person name="Hittinger C.T."/>
            <person name="Goker M."/>
            <person name="Salamov A."/>
            <person name="Wisecaver J."/>
            <person name="Long T.M."/>
            <person name="Aerts A.L."/>
            <person name="Barry K."/>
            <person name="Choi C."/>
            <person name="Clum A."/>
            <person name="Coughlan A.Y."/>
            <person name="Deshpande S."/>
            <person name="Douglass A.P."/>
            <person name="Hanson S.J."/>
            <person name="Klenk H.-P."/>
            <person name="Labutti K."/>
            <person name="Lapidus A."/>
            <person name="Lindquist E."/>
            <person name="Lipzen A."/>
            <person name="Meier-Kolthoff J.P."/>
            <person name="Ohm R.A."/>
            <person name="Otillar R.P."/>
            <person name="Pangilinan J."/>
            <person name="Peng Y."/>
            <person name="Rokas A."/>
            <person name="Rosa C.A."/>
            <person name="Scheuner C."/>
            <person name="Sibirny A.A."/>
            <person name="Slot J.C."/>
            <person name="Stielow J.B."/>
            <person name="Sun H."/>
            <person name="Kurtzman C.P."/>
            <person name="Blackwell M."/>
            <person name="Jeffries T.W."/>
            <person name="Grigoriev I.V."/>
        </authorList>
    </citation>
    <scope>NUCLEOTIDE SEQUENCE [LARGE SCALE GENOMIC DNA]</scope>
    <source>
        <strain evidence="3">NRRL Y-17796</strain>
    </source>
</reference>
<feature type="region of interest" description="Disordered" evidence="1">
    <location>
        <begin position="1"/>
        <end position="41"/>
    </location>
</feature>
<feature type="compositionally biased region" description="Low complexity" evidence="1">
    <location>
        <begin position="374"/>
        <end position="384"/>
    </location>
</feature>
<gene>
    <name evidence="2" type="ORF">CANCADRAFT_42339</name>
</gene>
<proteinExistence type="predicted"/>
<dbReference type="GO" id="GO:0032968">
    <property type="term" value="P:positive regulation of transcription elongation by RNA polymerase II"/>
    <property type="evidence" value="ECO:0007669"/>
    <property type="project" value="TreeGrafter"/>
</dbReference>
<evidence type="ECO:0000313" key="2">
    <source>
        <dbReference type="EMBL" id="ODV91699.1"/>
    </source>
</evidence>
<dbReference type="GO" id="GO:1990269">
    <property type="term" value="F:RNA polymerase II C-terminal domain phosphoserine binding"/>
    <property type="evidence" value="ECO:0007669"/>
    <property type="project" value="TreeGrafter"/>
</dbReference>
<feature type="compositionally biased region" description="Acidic residues" evidence="1">
    <location>
        <begin position="357"/>
        <end position="373"/>
    </location>
</feature>
<evidence type="ECO:0000256" key="1">
    <source>
        <dbReference type="SAM" id="MobiDB-lite"/>
    </source>
</evidence>
<protein>
    <recommendedName>
        <fullName evidence="4">Leo1-like protein</fullName>
    </recommendedName>
</protein>
<dbReference type="AlphaFoldDB" id="A0A1E4TIY6"/>
<feature type="compositionally biased region" description="Polar residues" evidence="1">
    <location>
        <begin position="406"/>
        <end position="415"/>
    </location>
</feature>
<dbReference type="OrthoDB" id="20844at2759"/>
<dbReference type="EMBL" id="KV453841">
    <property type="protein sequence ID" value="ODV91699.1"/>
    <property type="molecule type" value="Genomic_DNA"/>
</dbReference>
<evidence type="ECO:0000313" key="3">
    <source>
        <dbReference type="Proteomes" id="UP000095023"/>
    </source>
</evidence>
<dbReference type="Proteomes" id="UP000095023">
    <property type="component" value="Unassembled WGS sequence"/>
</dbReference>
<dbReference type="InterPro" id="IPR007149">
    <property type="entry name" value="Leo1"/>
</dbReference>
<name>A0A1E4TIY6_9ASCO</name>
<keyword evidence="3" id="KW-1185">Reference proteome</keyword>